<dbReference type="AlphaFoldDB" id="A0A9J6S5E7"/>
<dbReference type="GO" id="GO:0043565">
    <property type="term" value="F:sequence-specific DNA binding"/>
    <property type="evidence" value="ECO:0007669"/>
    <property type="project" value="InterPro"/>
</dbReference>
<sequence>MNLYYSTDSVECNQRLGYWTDVICKHCIPASSRFETVKNFSASLNVRRFDDLEVTTISSSPHDWERTANYLRKTSEDDYWLGFIEKGYTFFEQDGREVHLREGDMTLYDASKPFRNHIDASAMHVVRLPRAEIEKKIPGIDNFIAMMLDKNAPFMRPMREMLLEMTRRGASEELFLSGNAYAGECSRLLLELISSCINLQSAGYGNKDYKSYARIINYIQRNIGDSELTLKKIAGDNHISTRTLTRIFARYGQSPMSIVWQKRLDLCKKILSDGHAKNITQVALEYGFKDMSHFSQAFKKQFGMTPKEVYSRNKFYFV</sequence>
<keyword evidence="3" id="KW-0804">Transcription</keyword>
<dbReference type="PANTHER" id="PTHR46796">
    <property type="entry name" value="HTH-TYPE TRANSCRIPTIONAL ACTIVATOR RHAS-RELATED"/>
    <property type="match status" value="1"/>
</dbReference>
<evidence type="ECO:0000259" key="4">
    <source>
        <dbReference type="PROSITE" id="PS01124"/>
    </source>
</evidence>
<feature type="domain" description="HTH araC/xylS-type" evidence="4">
    <location>
        <begin position="213"/>
        <end position="312"/>
    </location>
</feature>
<dbReference type="GO" id="GO:0003700">
    <property type="term" value="F:DNA-binding transcription factor activity"/>
    <property type="evidence" value="ECO:0007669"/>
    <property type="project" value="InterPro"/>
</dbReference>
<dbReference type="PRINTS" id="PR00032">
    <property type="entry name" value="HTHARAC"/>
</dbReference>
<evidence type="ECO:0000256" key="1">
    <source>
        <dbReference type="ARBA" id="ARBA00023015"/>
    </source>
</evidence>
<dbReference type="InterPro" id="IPR035418">
    <property type="entry name" value="AraC-bd_2"/>
</dbReference>
<dbReference type="SUPFAM" id="SSF46689">
    <property type="entry name" value="Homeodomain-like"/>
    <property type="match status" value="1"/>
</dbReference>
<organism evidence="5">
    <name type="scientific">Klebsiella pneumoniae</name>
    <dbReference type="NCBI Taxonomy" id="573"/>
    <lineage>
        <taxon>Bacteria</taxon>
        <taxon>Pseudomonadati</taxon>
        <taxon>Pseudomonadota</taxon>
        <taxon>Gammaproteobacteria</taxon>
        <taxon>Enterobacterales</taxon>
        <taxon>Enterobacteriaceae</taxon>
        <taxon>Klebsiella/Raoultella group</taxon>
        <taxon>Klebsiella</taxon>
        <taxon>Klebsiella pneumoniae complex</taxon>
    </lineage>
</organism>
<proteinExistence type="predicted"/>
<protein>
    <submittedName>
        <fullName evidence="5">Helix-turn-helix domain-containing protein</fullName>
    </submittedName>
</protein>
<dbReference type="InterPro" id="IPR020449">
    <property type="entry name" value="Tscrpt_reg_AraC-type_HTH"/>
</dbReference>
<dbReference type="InterPro" id="IPR050204">
    <property type="entry name" value="AraC_XylS_family_regulators"/>
</dbReference>
<reference evidence="5" key="1">
    <citation type="submission" date="2019-10" db="EMBL/GenBank/DDBJ databases">
        <title>Molecular typing, antibiotic resistance determination and virulence profiling for 36 multidrug-resistant clinical Klebsiella pneumoniae isolates using second- and third-generation sequencing.</title>
        <authorList>
            <person name="Shelenkov A."/>
            <person name="Mikhaylova Y."/>
            <person name="Yanushevich Y."/>
            <person name="Samoilov A."/>
            <person name="Petrova L."/>
            <person name="Fomina V."/>
            <person name="Gusarov V."/>
            <person name="Zamyatin M."/>
            <person name="Shagin D."/>
        </authorList>
    </citation>
    <scope>NUCLEOTIDE SEQUENCE [LARGE SCALE GENOMIC DNA]</scope>
    <source>
        <strain evidence="5">CriePir115</strain>
    </source>
</reference>
<dbReference type="Pfam" id="PF14525">
    <property type="entry name" value="AraC_binding_2"/>
    <property type="match status" value="1"/>
</dbReference>
<keyword evidence="1" id="KW-0805">Transcription regulation</keyword>
<dbReference type="PANTHER" id="PTHR46796:SF6">
    <property type="entry name" value="ARAC SUBFAMILY"/>
    <property type="match status" value="1"/>
</dbReference>
<name>A0A9J6S5E7_KLEPN</name>
<dbReference type="InterPro" id="IPR018060">
    <property type="entry name" value="HTH_AraC"/>
</dbReference>
<dbReference type="SMART" id="SM00342">
    <property type="entry name" value="HTH_ARAC"/>
    <property type="match status" value="1"/>
</dbReference>
<dbReference type="InterPro" id="IPR009057">
    <property type="entry name" value="Homeodomain-like_sf"/>
</dbReference>
<dbReference type="RefSeq" id="WP_135699502.1">
    <property type="nucleotide sequence ID" value="NZ_CAXOCO010000009.1"/>
</dbReference>
<evidence type="ECO:0000256" key="3">
    <source>
        <dbReference type="ARBA" id="ARBA00023163"/>
    </source>
</evidence>
<comment type="caution">
    <text evidence="5">The sequence shown here is derived from an EMBL/GenBank/DDBJ whole genome shotgun (WGS) entry which is preliminary data.</text>
</comment>
<dbReference type="Pfam" id="PF12833">
    <property type="entry name" value="HTH_18"/>
    <property type="match status" value="1"/>
</dbReference>
<accession>A0A9J6S5E7</accession>
<gene>
    <name evidence="5" type="ORF">GJJ18_23040</name>
</gene>
<evidence type="ECO:0000256" key="2">
    <source>
        <dbReference type="ARBA" id="ARBA00023125"/>
    </source>
</evidence>
<dbReference type="PROSITE" id="PS01124">
    <property type="entry name" value="HTH_ARAC_FAMILY_2"/>
    <property type="match status" value="1"/>
</dbReference>
<evidence type="ECO:0000313" key="5">
    <source>
        <dbReference type="EMBL" id="MRL38303.1"/>
    </source>
</evidence>
<dbReference type="Gene3D" id="1.10.10.60">
    <property type="entry name" value="Homeodomain-like"/>
    <property type="match status" value="1"/>
</dbReference>
<keyword evidence="2" id="KW-0238">DNA-binding</keyword>
<dbReference type="EMBL" id="WJWF01000030">
    <property type="protein sequence ID" value="MRL38303.1"/>
    <property type="molecule type" value="Genomic_DNA"/>
</dbReference>